<dbReference type="GO" id="GO:0005576">
    <property type="term" value="C:extracellular region"/>
    <property type="evidence" value="ECO:0007669"/>
    <property type="project" value="UniProtKB-SubCell"/>
</dbReference>
<dbReference type="OrthoDB" id="8828485at2"/>
<reference evidence="7 8" key="1">
    <citation type="submission" date="2018-05" db="EMBL/GenBank/DDBJ databases">
        <title>Oceanovita maritima gen. nov., sp. nov., a marine bacterium in the family Rhodobacteraceae isolated from surface seawater of Lundu port Xiamen, China.</title>
        <authorList>
            <person name="Hetharua B.H."/>
            <person name="Min D."/>
            <person name="Liao H."/>
            <person name="Tian Y."/>
        </authorList>
    </citation>
    <scope>NUCLEOTIDE SEQUENCE [LARGE SCALE GENOMIC DNA]</scope>
    <source>
        <strain evidence="7 8">FSX-11</strain>
    </source>
</reference>
<evidence type="ECO:0000313" key="7">
    <source>
        <dbReference type="EMBL" id="PYC47258.1"/>
    </source>
</evidence>
<gene>
    <name evidence="7" type="ORF">DI396_11980</name>
</gene>
<keyword evidence="8" id="KW-1185">Reference proteome</keyword>
<dbReference type="AlphaFoldDB" id="A0A2V4MSU9"/>
<dbReference type="GO" id="GO:0032049">
    <property type="term" value="P:cardiolipin biosynthetic process"/>
    <property type="evidence" value="ECO:0007669"/>
    <property type="project" value="UniProtKB-ARBA"/>
</dbReference>
<dbReference type="EMBL" id="QFVT01000007">
    <property type="protein sequence ID" value="PYC47258.1"/>
    <property type="molecule type" value="Genomic_DNA"/>
</dbReference>
<name>A0A2V4MSU9_9RHOB</name>
<dbReference type="Proteomes" id="UP000248012">
    <property type="component" value="Unassembled WGS sequence"/>
</dbReference>
<sequence>MAYAISAAPDPSIAAAAPRPDTADAPIQTLKVLITAEEAFPELERLFLTARHHIRASFRVFDLATKLRSTEARTIGDTWLDLVAHTLSRGVEINIVIADFDPIAAADLHRSTWRSVRQFTAAGAIAGDTARLSVKAARHPARVGVMPQMIFWPMAAQKLRHHCRDLAQLSPAVRHTRLRDMPNLRANLKPFTEAHDQPRARFTPPPHLYPVTHHQKLACFDSETLYIGGLDLDERRFDTKDHKRAAGATWHDVQLIVTGPVVADAETHLRGFHAATQAGAAAPKPPASPDFLTTLSQARGFGPTAIAPHNISASLLEAHLQGIKAARRLIYIETQFLRDRRISKALCAAAKARPELRAIIILPAAPEDVAFENNTGPDARFGEYLQARNLRHMRRAFGARLFVGAPVRPVTAPDTDADEDADQNRAALHRAPLIYVHAKVSIFDDQSAIVSSANLNGRSLRWDTEAGLRITDPEQITHLRQRVFSHWLTDDGTAAHFDPATAQAAWADTAQENVTRPPERREGFIVPYDRRAAENFGAPVPAVPEEMV</sequence>
<feature type="domain" description="PLD phosphodiesterase" evidence="6">
    <location>
        <begin position="432"/>
        <end position="459"/>
    </location>
</feature>
<dbReference type="Pfam" id="PF13091">
    <property type="entry name" value="PLDc_2"/>
    <property type="match status" value="1"/>
</dbReference>
<comment type="subcellular location">
    <subcellularLocation>
        <location evidence="2">Secreted</location>
    </subcellularLocation>
</comment>
<dbReference type="InterPro" id="IPR025202">
    <property type="entry name" value="PLD-like_dom"/>
</dbReference>
<evidence type="ECO:0000256" key="4">
    <source>
        <dbReference type="ARBA" id="ARBA00022525"/>
    </source>
</evidence>
<dbReference type="GO" id="GO:0030572">
    <property type="term" value="F:phosphatidyltransferase activity"/>
    <property type="evidence" value="ECO:0007669"/>
    <property type="project" value="UniProtKB-ARBA"/>
</dbReference>
<dbReference type="Gene3D" id="3.30.870.10">
    <property type="entry name" value="Endonuclease Chain A"/>
    <property type="match status" value="2"/>
</dbReference>
<comment type="function">
    <text evidence="1">Could be a virulence factor.</text>
</comment>
<proteinExistence type="predicted"/>
<accession>A0A2V4MSU9</accession>
<evidence type="ECO:0000256" key="2">
    <source>
        <dbReference type="ARBA" id="ARBA00004613"/>
    </source>
</evidence>
<feature type="domain" description="PLD phosphodiesterase" evidence="6">
    <location>
        <begin position="209"/>
        <end position="236"/>
    </location>
</feature>
<keyword evidence="4" id="KW-0964">Secreted</keyword>
<dbReference type="PANTHER" id="PTHR21248">
    <property type="entry name" value="CARDIOLIPIN SYNTHASE"/>
    <property type="match status" value="1"/>
</dbReference>
<dbReference type="SMART" id="SM00155">
    <property type="entry name" value="PLDc"/>
    <property type="match status" value="2"/>
</dbReference>
<protein>
    <recommendedName>
        <fullName evidence="3">Phospholipase D</fullName>
    </recommendedName>
    <alternativeName>
        <fullName evidence="5">Choline phosphatase</fullName>
    </alternativeName>
</protein>
<dbReference type="PROSITE" id="PS50035">
    <property type="entry name" value="PLD"/>
    <property type="match status" value="2"/>
</dbReference>
<dbReference type="InterPro" id="IPR001736">
    <property type="entry name" value="PLipase_D/transphosphatidylase"/>
</dbReference>
<dbReference type="PANTHER" id="PTHR21248:SF22">
    <property type="entry name" value="PHOSPHOLIPASE D"/>
    <property type="match status" value="1"/>
</dbReference>
<evidence type="ECO:0000259" key="6">
    <source>
        <dbReference type="PROSITE" id="PS50035"/>
    </source>
</evidence>
<evidence type="ECO:0000313" key="8">
    <source>
        <dbReference type="Proteomes" id="UP000248012"/>
    </source>
</evidence>
<evidence type="ECO:0000256" key="1">
    <source>
        <dbReference type="ARBA" id="ARBA00003145"/>
    </source>
</evidence>
<dbReference type="RefSeq" id="WP_110796448.1">
    <property type="nucleotide sequence ID" value="NZ_KZ826486.1"/>
</dbReference>
<evidence type="ECO:0000256" key="3">
    <source>
        <dbReference type="ARBA" id="ARBA00018392"/>
    </source>
</evidence>
<dbReference type="SUPFAM" id="SSF56024">
    <property type="entry name" value="Phospholipase D/nuclease"/>
    <property type="match status" value="2"/>
</dbReference>
<organism evidence="7 8">
    <name type="scientific">Litorivita pollutaquae</name>
    <dbReference type="NCBI Taxonomy" id="2200892"/>
    <lineage>
        <taxon>Bacteria</taxon>
        <taxon>Pseudomonadati</taxon>
        <taxon>Pseudomonadota</taxon>
        <taxon>Alphaproteobacteria</taxon>
        <taxon>Rhodobacterales</taxon>
        <taxon>Paracoccaceae</taxon>
        <taxon>Litorivita</taxon>
    </lineage>
</organism>
<dbReference type="CDD" id="cd09105">
    <property type="entry name" value="PLDc_vPLD1_2_like_2"/>
    <property type="match status" value="1"/>
</dbReference>
<comment type="caution">
    <text evidence="7">The sequence shown here is derived from an EMBL/GenBank/DDBJ whole genome shotgun (WGS) entry which is preliminary data.</text>
</comment>
<evidence type="ECO:0000256" key="5">
    <source>
        <dbReference type="ARBA" id="ARBA00029594"/>
    </source>
</evidence>